<name>A0A2G1DLD9_9BACT</name>
<feature type="binding site" evidence="7">
    <location>
        <position position="451"/>
    </location>
    <ligand>
        <name>Mg(2+)</name>
        <dbReference type="ChEBI" id="CHEBI:18420"/>
    </ligand>
</feature>
<evidence type="ECO:0000256" key="6">
    <source>
        <dbReference type="ARBA" id="ARBA00023002"/>
    </source>
</evidence>
<keyword evidence="4 7" id="KW-0533">Nickel</keyword>
<protein>
    <submittedName>
        <fullName evidence="9">Ni/Fe hydrogenase</fullName>
    </submittedName>
    <submittedName>
        <fullName evidence="8">[Ni-Fe] hydrogenase, large subunit</fullName>
    </submittedName>
</protein>
<dbReference type="Proteomes" id="UP000221222">
    <property type="component" value="Unassembled WGS sequence"/>
</dbReference>
<evidence type="ECO:0000313" key="9">
    <source>
        <dbReference type="EMBL" id="PHO19290.1"/>
    </source>
</evidence>
<keyword evidence="7" id="KW-0408">Iron</keyword>
<gene>
    <name evidence="8" type="ORF">AMOL_1076</name>
    <name evidence="9" type="ORF">CPU12_00495</name>
</gene>
<evidence type="ECO:0000256" key="1">
    <source>
        <dbReference type="ARBA" id="ARBA00001967"/>
    </source>
</evidence>
<comment type="subcellular location">
    <subcellularLocation>
        <location evidence="2">Cell envelope</location>
    </subcellularLocation>
</comment>
<organism evidence="9 10">
    <name type="scientific">Malaciobacter molluscorum LMG 25693</name>
    <dbReference type="NCBI Taxonomy" id="870501"/>
    <lineage>
        <taxon>Bacteria</taxon>
        <taxon>Pseudomonadati</taxon>
        <taxon>Campylobacterota</taxon>
        <taxon>Epsilonproteobacteria</taxon>
        <taxon>Campylobacterales</taxon>
        <taxon>Arcobacteraceae</taxon>
        <taxon>Malaciobacter</taxon>
    </lineage>
</organism>
<comment type="cofactor">
    <cofactor evidence="1 7">
        <name>Ni(2+)</name>
        <dbReference type="ChEBI" id="CHEBI:49786"/>
    </cofactor>
</comment>
<comment type="cofactor">
    <cofactor evidence="7">
        <name>Fe cation</name>
        <dbReference type="ChEBI" id="CHEBI:24875"/>
    </cofactor>
</comment>
<dbReference type="GO" id="GO:0030313">
    <property type="term" value="C:cell envelope"/>
    <property type="evidence" value="ECO:0007669"/>
    <property type="project" value="UniProtKB-SubCell"/>
</dbReference>
<reference evidence="8 11" key="2">
    <citation type="submission" date="2018-08" db="EMBL/GenBank/DDBJ databases">
        <title>Complete genome of the Arcobacter molluscorum type strain LMG 25693.</title>
        <authorList>
            <person name="Miller W.G."/>
            <person name="Yee E."/>
            <person name="Bono J.L."/>
        </authorList>
    </citation>
    <scope>NUCLEOTIDE SEQUENCE [LARGE SCALE GENOMIC DNA]</scope>
    <source>
        <strain evidence="8 11">CECT 7696</strain>
    </source>
</reference>
<dbReference type="PROSITE" id="PS00507">
    <property type="entry name" value="NI_HGENASE_L_1"/>
    <property type="match status" value="1"/>
</dbReference>
<dbReference type="Proteomes" id="UP000262712">
    <property type="component" value="Chromosome"/>
</dbReference>
<dbReference type="EMBL" id="CP032098">
    <property type="protein sequence ID" value="AXX92060.1"/>
    <property type="molecule type" value="Genomic_DNA"/>
</dbReference>
<feature type="binding site" evidence="7">
    <location>
        <position position="445"/>
    </location>
    <ligand>
        <name>Ni(2+)</name>
        <dbReference type="ChEBI" id="CHEBI:49786"/>
    </ligand>
</feature>
<keyword evidence="10" id="KW-1185">Reference proteome</keyword>
<dbReference type="SUPFAM" id="SSF56762">
    <property type="entry name" value="HydB/Nqo4-like"/>
    <property type="match status" value="1"/>
</dbReference>
<evidence type="ECO:0000256" key="3">
    <source>
        <dbReference type="ARBA" id="ARBA00009292"/>
    </source>
</evidence>
<dbReference type="GO" id="GO:0008901">
    <property type="term" value="F:ferredoxin hydrogenase activity"/>
    <property type="evidence" value="ECO:0007669"/>
    <property type="project" value="InterPro"/>
</dbReference>
<accession>A0A2G1DLD9</accession>
<evidence type="ECO:0000313" key="10">
    <source>
        <dbReference type="Proteomes" id="UP000221222"/>
    </source>
</evidence>
<feature type="binding site" evidence="7">
    <location>
        <position position="58"/>
    </location>
    <ligand>
        <name>Ni(2+)</name>
        <dbReference type="ChEBI" id="CHEBI:49786"/>
    </ligand>
</feature>
<evidence type="ECO:0000256" key="5">
    <source>
        <dbReference type="ARBA" id="ARBA00022723"/>
    </source>
</evidence>
<feature type="binding site" evidence="7">
    <location>
        <position position="39"/>
    </location>
    <ligand>
        <name>Mg(2+)</name>
        <dbReference type="ChEBI" id="CHEBI:18420"/>
    </ligand>
</feature>
<keyword evidence="7" id="KW-0460">Magnesium</keyword>
<dbReference type="PANTHER" id="PTHR42958:SF4">
    <property type="entry name" value="HYDROGENASE EXPRESSION_FORMATION PROTEIN HUPK"/>
    <property type="match status" value="1"/>
</dbReference>
<sequence length="451" mass="51279">MKTLNIIERIEGEAKLVCTWKENKISDAQIQFLNFRGFEYILNNKPALDALIYTPRICGICGQAHLKATAEALENIYKSINEPLYITDKAKLLREIGLNIEIIDSHIKWFYIFIMPDIAKLSKEQKYLKYEALKGESWRKGTYAASESIKALAVFAGQWPHTSYMIPGGVMSDPTLFDIITMQNYMDQTLHFLEKELIGTDIEKYFSFDSELDLDTLNATLSDFKNLCFENDLHILGKSYNSHITLSDTSLFESGRIEVKNRLLVDLSLIDEKDINTFKINEQKKENEYTWAKTALYNNKPYETGPLSRALISNRKLIKNIHKTYGDSVFTRVMARMDELINLVFITKKLIKQIDLSQESYIPAKIDLKDIESATSISTVEAARGSLLHKVTIENAIIKDYDVITPSVWNLGPGIGDKFGIAQKAIIGADSIEKAHIILRSFDVCSVCTTH</sequence>
<dbReference type="InterPro" id="IPR018194">
    <property type="entry name" value="Ni-dep_hyd_lsu_Ni_BS"/>
</dbReference>
<evidence type="ECO:0000256" key="2">
    <source>
        <dbReference type="ARBA" id="ARBA00004196"/>
    </source>
</evidence>
<dbReference type="Pfam" id="PF00374">
    <property type="entry name" value="NiFeSe_Hases"/>
    <property type="match status" value="2"/>
</dbReference>
<dbReference type="InterPro" id="IPR029014">
    <property type="entry name" value="NiFe-Hase_large"/>
</dbReference>
<feature type="binding site" evidence="7">
    <location>
        <position position="61"/>
    </location>
    <ligand>
        <name>Fe cation</name>
        <dbReference type="ChEBI" id="CHEBI:24875"/>
    </ligand>
</feature>
<keyword evidence="6" id="KW-0560">Oxidoreductase</keyword>
<comment type="similarity">
    <text evidence="3">Belongs to the [NiFe]/[NiFeSe] hydrogenase large subunit family.</text>
</comment>
<reference evidence="9 10" key="1">
    <citation type="submission" date="2017-09" db="EMBL/GenBank/DDBJ databases">
        <title>Arcobacter canalis sp. nov., a new species isolated from a water canal contaminated with urban sewage.</title>
        <authorList>
            <person name="Perez-Cataluna A."/>
            <person name="Salas-Masso N."/>
            <person name="Figueras M.J."/>
        </authorList>
    </citation>
    <scope>NUCLEOTIDE SEQUENCE [LARGE SCALE GENOMIC DNA]</scope>
    <source>
        <strain evidence="9 10">F98-3</strain>
    </source>
</reference>
<feature type="binding site" evidence="7">
    <location>
        <position position="403"/>
    </location>
    <ligand>
        <name>Mg(2+)</name>
        <dbReference type="ChEBI" id="CHEBI:18420"/>
    </ligand>
</feature>
<keyword evidence="5 7" id="KW-0479">Metal-binding</keyword>
<dbReference type="EMBL" id="NXFY01000001">
    <property type="protein sequence ID" value="PHO19290.1"/>
    <property type="molecule type" value="Genomic_DNA"/>
</dbReference>
<evidence type="ECO:0000313" key="11">
    <source>
        <dbReference type="Proteomes" id="UP000262712"/>
    </source>
</evidence>
<dbReference type="InterPro" id="IPR001501">
    <property type="entry name" value="Ni-dep_hyd_lsu"/>
</dbReference>
<dbReference type="InterPro" id="IPR050867">
    <property type="entry name" value="NiFe/NiFeSe_hydrgnase_LSU"/>
</dbReference>
<dbReference type="PANTHER" id="PTHR42958">
    <property type="entry name" value="HYDROGENASE-2 LARGE CHAIN"/>
    <property type="match status" value="1"/>
</dbReference>
<feature type="binding site" evidence="7">
    <location>
        <position position="448"/>
    </location>
    <ligand>
        <name>Fe cation</name>
        <dbReference type="ChEBI" id="CHEBI:24875"/>
    </ligand>
</feature>
<feature type="binding site" evidence="7">
    <location>
        <position position="61"/>
    </location>
    <ligand>
        <name>Ni(2+)</name>
        <dbReference type="ChEBI" id="CHEBI:49786"/>
    </ligand>
</feature>
<evidence type="ECO:0000256" key="4">
    <source>
        <dbReference type="ARBA" id="ARBA00022596"/>
    </source>
</evidence>
<dbReference type="AlphaFoldDB" id="A0A2G1DLD9"/>
<dbReference type="GO" id="GO:0016151">
    <property type="term" value="F:nickel cation binding"/>
    <property type="evidence" value="ECO:0007669"/>
    <property type="project" value="InterPro"/>
</dbReference>
<proteinExistence type="inferred from homology"/>
<dbReference type="Gene3D" id="1.10.645.10">
    <property type="entry name" value="Cytochrome-c3 Hydrogenase, chain B"/>
    <property type="match status" value="1"/>
</dbReference>
<dbReference type="KEGG" id="amol:AMOL_1076"/>
<dbReference type="RefSeq" id="WP_099341107.1">
    <property type="nucleotide sequence ID" value="NZ_CP032098.1"/>
</dbReference>
<evidence type="ECO:0000256" key="7">
    <source>
        <dbReference type="PIRSR" id="PIRSR601501-1"/>
    </source>
</evidence>
<evidence type="ECO:0000313" key="8">
    <source>
        <dbReference type="EMBL" id="AXX92060.1"/>
    </source>
</evidence>